<dbReference type="InterPro" id="IPR036640">
    <property type="entry name" value="ABC1_TM_sf"/>
</dbReference>
<dbReference type="Proteomes" id="UP001489004">
    <property type="component" value="Unassembled WGS sequence"/>
</dbReference>
<dbReference type="Gene3D" id="1.20.1560.10">
    <property type="entry name" value="ABC transporter type 1, transmembrane domain"/>
    <property type="match status" value="1"/>
</dbReference>
<evidence type="ECO:0000256" key="7">
    <source>
        <dbReference type="ARBA" id="ARBA00023136"/>
    </source>
</evidence>
<dbReference type="InterPro" id="IPR027417">
    <property type="entry name" value="P-loop_NTPase"/>
</dbReference>
<dbReference type="AlphaFoldDB" id="A0AAW1PJ45"/>
<dbReference type="SUPFAM" id="SSF52540">
    <property type="entry name" value="P-loop containing nucleoside triphosphate hydrolases"/>
    <property type="match status" value="1"/>
</dbReference>
<dbReference type="InterPro" id="IPR017871">
    <property type="entry name" value="ABC_transporter-like_CS"/>
</dbReference>
<keyword evidence="5" id="KW-0067">ATP-binding</keyword>
<evidence type="ECO:0000256" key="8">
    <source>
        <dbReference type="SAM" id="MobiDB-lite"/>
    </source>
</evidence>
<dbReference type="InterPro" id="IPR011527">
    <property type="entry name" value="ABC1_TM_dom"/>
</dbReference>
<feature type="region of interest" description="Disordered" evidence="8">
    <location>
        <begin position="502"/>
        <end position="552"/>
    </location>
</feature>
<dbReference type="InterPro" id="IPR003439">
    <property type="entry name" value="ABC_transporter-like_ATP-bd"/>
</dbReference>
<organism evidence="12 13">
    <name type="scientific">[Myrmecia] bisecta</name>
    <dbReference type="NCBI Taxonomy" id="41462"/>
    <lineage>
        <taxon>Eukaryota</taxon>
        <taxon>Viridiplantae</taxon>
        <taxon>Chlorophyta</taxon>
        <taxon>core chlorophytes</taxon>
        <taxon>Trebouxiophyceae</taxon>
        <taxon>Trebouxiales</taxon>
        <taxon>Trebouxiaceae</taxon>
        <taxon>Myrmecia</taxon>
    </lineage>
</organism>
<feature type="transmembrane region" description="Helical" evidence="9">
    <location>
        <begin position="207"/>
        <end position="226"/>
    </location>
</feature>
<dbReference type="GO" id="GO:0140359">
    <property type="term" value="F:ABC-type transporter activity"/>
    <property type="evidence" value="ECO:0007669"/>
    <property type="project" value="InterPro"/>
</dbReference>
<proteinExistence type="inferred from homology"/>
<gene>
    <name evidence="12" type="ORF">WJX72_000137</name>
</gene>
<name>A0AAW1PJ45_9CHLO</name>
<evidence type="ECO:0000256" key="4">
    <source>
        <dbReference type="ARBA" id="ARBA00022741"/>
    </source>
</evidence>
<keyword evidence="6 9" id="KW-1133">Transmembrane helix</keyword>
<feature type="transmembrane region" description="Helical" evidence="9">
    <location>
        <begin position="66"/>
        <end position="86"/>
    </location>
</feature>
<evidence type="ECO:0000256" key="3">
    <source>
        <dbReference type="ARBA" id="ARBA00022692"/>
    </source>
</evidence>
<dbReference type="InterPro" id="IPR050835">
    <property type="entry name" value="ABC_transporter_sub-D"/>
</dbReference>
<keyword evidence="2" id="KW-0813">Transport</keyword>
<feature type="compositionally biased region" description="Low complexity" evidence="8">
    <location>
        <begin position="516"/>
        <end position="537"/>
    </location>
</feature>
<keyword evidence="3 9" id="KW-0812">Transmembrane</keyword>
<evidence type="ECO:0000313" key="13">
    <source>
        <dbReference type="Proteomes" id="UP001489004"/>
    </source>
</evidence>
<evidence type="ECO:0000256" key="9">
    <source>
        <dbReference type="SAM" id="Phobius"/>
    </source>
</evidence>
<comment type="similarity">
    <text evidence="1">Belongs to the ABC transporter superfamily. ABCD family. Peroxisomal fatty acyl CoA transporter (TC 3.A.1.203) subfamily.</text>
</comment>
<dbReference type="PROSITE" id="PS50893">
    <property type="entry name" value="ABC_TRANSPORTER_2"/>
    <property type="match status" value="1"/>
</dbReference>
<dbReference type="GO" id="GO:0005524">
    <property type="term" value="F:ATP binding"/>
    <property type="evidence" value="ECO:0007669"/>
    <property type="project" value="UniProtKB-KW"/>
</dbReference>
<feature type="domain" description="ABC transporter" evidence="10">
    <location>
        <begin position="403"/>
        <end position="682"/>
    </location>
</feature>
<sequence>MRHSQGLCRAANKGSEEVPAPTPQLTALLRKEGPSTDFAVIWQRLWKLAWPYWTDNDDARSAQIKLAGVMALTLGTTGVSVLFNFLGRDFFNALSEKDADKFAEMIVKWLIALCGGIPVFVMRDFFQNRLALDWREYMTRQITEDYFANRTFYQVQAGSLVDNPDQRIASDIRTFTDTALGFSMTILNAVVDLVSFSGILYTIYPPLFLALLIYSVGGTGISLYLGRPLIGLNFQQEAQEANYRYGLVRVRENAESIAFYGGEKSEERLLGARLTAVISNYAQLITTERNLQFFTSFYRFLIQILPAAVVAPLYFQGKIEFGVINQSSSAFNHILSDVSLVVYQFEALAGFGAVIDRLGEFAEVLDVSSSSEALGSQDEAEDLITLEDCPAPAATSGQDAVLLEMDNVTLRTPNGATTLVEGLSLQVAEGNSLLIVGSSGAGKTSILRAAAGLWNTGQGTIRRYGQPIGAHGSSGDIFFLPQRPYVVLGSLRDQLLYPTWGQATEPLPKEQSVPDSNGNGSASESQASSSASSSNGSGVEGPRHQGRALPSDKQLREVLVRVRLGALLERNSKAEASGNGLDTVADWAGVLSLGEQQRLAFARVLLARPRLVLMDESTSALDTSNEALLYAALRQDGITYISVGHRPTLRDFHQTVLRLKTSAGDNATDWEFCLASDVPASALS</sequence>
<dbReference type="GO" id="GO:0016020">
    <property type="term" value="C:membrane"/>
    <property type="evidence" value="ECO:0007669"/>
    <property type="project" value="InterPro"/>
</dbReference>
<feature type="region of interest" description="Disordered" evidence="8">
    <location>
        <begin position="1"/>
        <end position="20"/>
    </location>
</feature>
<evidence type="ECO:0000256" key="6">
    <source>
        <dbReference type="ARBA" id="ARBA00022989"/>
    </source>
</evidence>
<dbReference type="InterPro" id="IPR003593">
    <property type="entry name" value="AAA+_ATPase"/>
</dbReference>
<evidence type="ECO:0000256" key="2">
    <source>
        <dbReference type="ARBA" id="ARBA00022448"/>
    </source>
</evidence>
<dbReference type="PANTHER" id="PTHR11384">
    <property type="entry name" value="ATP-BINDING CASSETTE, SUB-FAMILY D MEMBER"/>
    <property type="match status" value="1"/>
</dbReference>
<protein>
    <submittedName>
        <fullName evidence="12">Uncharacterized protein</fullName>
    </submittedName>
</protein>
<dbReference type="SUPFAM" id="SSF90123">
    <property type="entry name" value="ABC transporter transmembrane region"/>
    <property type="match status" value="1"/>
</dbReference>
<feature type="transmembrane region" description="Helical" evidence="9">
    <location>
        <begin position="297"/>
        <end position="315"/>
    </location>
</feature>
<dbReference type="PANTHER" id="PTHR11384:SF59">
    <property type="entry name" value="LYSOSOMAL COBALAMIN TRANSPORTER ABCD4"/>
    <property type="match status" value="1"/>
</dbReference>
<accession>A0AAW1PJ45</accession>
<evidence type="ECO:0000259" key="10">
    <source>
        <dbReference type="PROSITE" id="PS50893"/>
    </source>
</evidence>
<feature type="transmembrane region" description="Helical" evidence="9">
    <location>
        <begin position="179"/>
        <end position="201"/>
    </location>
</feature>
<evidence type="ECO:0000256" key="5">
    <source>
        <dbReference type="ARBA" id="ARBA00022840"/>
    </source>
</evidence>
<dbReference type="Gene3D" id="3.40.50.300">
    <property type="entry name" value="P-loop containing nucleotide triphosphate hydrolases"/>
    <property type="match status" value="1"/>
</dbReference>
<keyword evidence="13" id="KW-1185">Reference proteome</keyword>
<comment type="caution">
    <text evidence="12">The sequence shown here is derived from an EMBL/GenBank/DDBJ whole genome shotgun (WGS) entry which is preliminary data.</text>
</comment>
<feature type="domain" description="ABC transmembrane type-1" evidence="11">
    <location>
        <begin position="67"/>
        <end position="350"/>
    </location>
</feature>
<dbReference type="PROSITE" id="PS00211">
    <property type="entry name" value="ABC_TRANSPORTER_1"/>
    <property type="match status" value="1"/>
</dbReference>
<feature type="transmembrane region" description="Helical" evidence="9">
    <location>
        <begin position="106"/>
        <end position="126"/>
    </location>
</feature>
<keyword evidence="7 9" id="KW-0472">Membrane</keyword>
<dbReference type="Pfam" id="PF06472">
    <property type="entry name" value="ABC_membrane_2"/>
    <property type="match status" value="1"/>
</dbReference>
<evidence type="ECO:0000313" key="12">
    <source>
        <dbReference type="EMBL" id="KAK9808588.1"/>
    </source>
</evidence>
<dbReference type="PROSITE" id="PS50929">
    <property type="entry name" value="ABC_TM1F"/>
    <property type="match status" value="1"/>
</dbReference>
<dbReference type="EMBL" id="JALJOR010000011">
    <property type="protein sequence ID" value="KAK9808588.1"/>
    <property type="molecule type" value="Genomic_DNA"/>
</dbReference>
<keyword evidence="4" id="KW-0547">Nucleotide-binding</keyword>
<evidence type="ECO:0000256" key="1">
    <source>
        <dbReference type="ARBA" id="ARBA00008575"/>
    </source>
</evidence>
<dbReference type="GO" id="GO:0016887">
    <property type="term" value="F:ATP hydrolysis activity"/>
    <property type="evidence" value="ECO:0007669"/>
    <property type="project" value="InterPro"/>
</dbReference>
<dbReference type="Pfam" id="PF00005">
    <property type="entry name" value="ABC_tran"/>
    <property type="match status" value="1"/>
</dbReference>
<dbReference type="CDD" id="cd03223">
    <property type="entry name" value="ABCD_peroxisomal_ALDP"/>
    <property type="match status" value="1"/>
</dbReference>
<dbReference type="SMART" id="SM00382">
    <property type="entry name" value="AAA"/>
    <property type="match status" value="1"/>
</dbReference>
<evidence type="ECO:0000259" key="11">
    <source>
        <dbReference type="PROSITE" id="PS50929"/>
    </source>
</evidence>
<reference evidence="12 13" key="1">
    <citation type="journal article" date="2024" name="Nat. Commun.">
        <title>Phylogenomics reveals the evolutionary origins of lichenization in chlorophyte algae.</title>
        <authorList>
            <person name="Puginier C."/>
            <person name="Libourel C."/>
            <person name="Otte J."/>
            <person name="Skaloud P."/>
            <person name="Haon M."/>
            <person name="Grisel S."/>
            <person name="Petersen M."/>
            <person name="Berrin J.G."/>
            <person name="Delaux P.M."/>
            <person name="Dal Grande F."/>
            <person name="Keller J."/>
        </authorList>
    </citation>
    <scope>NUCLEOTIDE SEQUENCE [LARGE SCALE GENOMIC DNA]</scope>
    <source>
        <strain evidence="12 13">SAG 2043</strain>
    </source>
</reference>